<gene>
    <name evidence="3" type="ORF">MUN68_004405</name>
</gene>
<dbReference type="InterPro" id="IPR023393">
    <property type="entry name" value="START-like_dom_sf"/>
</dbReference>
<comment type="similarity">
    <text evidence="1">Belongs to the AHA1 family.</text>
</comment>
<evidence type="ECO:0000259" key="2">
    <source>
        <dbReference type="Pfam" id="PF08327"/>
    </source>
</evidence>
<feature type="domain" description="Activator of Hsp90 ATPase homologue 1/2-like C-terminal" evidence="2">
    <location>
        <begin position="17"/>
        <end position="142"/>
    </location>
</feature>
<dbReference type="Pfam" id="PF08327">
    <property type="entry name" value="AHSA1"/>
    <property type="match status" value="1"/>
</dbReference>
<evidence type="ECO:0000313" key="3">
    <source>
        <dbReference type="EMBL" id="WCO02742.1"/>
    </source>
</evidence>
<organism evidence="3 4">
    <name type="scientific">Psychroserpens ponticola</name>
    <dbReference type="NCBI Taxonomy" id="2932268"/>
    <lineage>
        <taxon>Bacteria</taxon>
        <taxon>Pseudomonadati</taxon>
        <taxon>Bacteroidota</taxon>
        <taxon>Flavobacteriia</taxon>
        <taxon>Flavobacteriales</taxon>
        <taxon>Flavobacteriaceae</taxon>
        <taxon>Psychroserpens</taxon>
    </lineage>
</organism>
<protein>
    <submittedName>
        <fullName evidence="3">SRPBCC domain-containing protein</fullName>
    </submittedName>
</protein>
<dbReference type="Gene3D" id="3.30.530.20">
    <property type="match status" value="1"/>
</dbReference>
<sequence>MKVSEPIIQITQHYEQPIKSVWNALTDVHVMRQWFFDNIPEFEPTVGFKTRFSVTSEDRIFLHLWEITEVIPYHKIVLNWKYDGYQGDSFVTFELSKVDNHTQLTLITKVIEDFPDNIPEFKRESCIAGWNYFIKTSLMNYFKQ</sequence>
<keyword evidence="4" id="KW-1185">Reference proteome</keyword>
<dbReference type="Proteomes" id="UP001202717">
    <property type="component" value="Chromosome"/>
</dbReference>
<dbReference type="SUPFAM" id="SSF55961">
    <property type="entry name" value="Bet v1-like"/>
    <property type="match status" value="1"/>
</dbReference>
<dbReference type="InterPro" id="IPR013538">
    <property type="entry name" value="ASHA1/2-like_C"/>
</dbReference>
<dbReference type="EMBL" id="CP116221">
    <property type="protein sequence ID" value="WCO02742.1"/>
    <property type="molecule type" value="Genomic_DNA"/>
</dbReference>
<accession>A0ABY7S093</accession>
<evidence type="ECO:0000313" key="4">
    <source>
        <dbReference type="Proteomes" id="UP001202717"/>
    </source>
</evidence>
<reference evidence="3 4" key="1">
    <citation type="submission" date="2023-01" db="EMBL/GenBank/DDBJ databases">
        <title>Psychroserpens ponticola sp. nov., isolated from seawater.</title>
        <authorList>
            <person name="Kristyanto S."/>
            <person name="Jung J."/>
            <person name="Kim J.M."/>
            <person name="Jeon C.O."/>
        </authorList>
    </citation>
    <scope>NUCLEOTIDE SEQUENCE [LARGE SCALE GENOMIC DNA]</scope>
    <source>
        <strain evidence="3 4">MSW6</strain>
    </source>
</reference>
<evidence type="ECO:0000256" key="1">
    <source>
        <dbReference type="ARBA" id="ARBA00006817"/>
    </source>
</evidence>
<name>A0ABY7S093_9FLAO</name>
<dbReference type="RefSeq" id="WP_249995506.1">
    <property type="nucleotide sequence ID" value="NZ_CP116221.1"/>
</dbReference>
<dbReference type="CDD" id="cd07814">
    <property type="entry name" value="SRPBCC_CalC_Aha1-like"/>
    <property type="match status" value="1"/>
</dbReference>
<proteinExistence type="inferred from homology"/>